<comment type="similarity">
    <text evidence="1">Belongs to the CcdB toxin family.</text>
</comment>
<dbReference type="Proteomes" id="UP000199054">
    <property type="component" value="Unassembled WGS sequence"/>
</dbReference>
<sequence length="97" mass="10805">MARFDLYPADLGYLLDVQADLLDNLITRVVVPVMPFAKAPRPASILNPVFDIHEEPHVMVTQFLSAVPLHVLGKPSGSLLTRSDQITRALDFLYQGF</sequence>
<accession>A0A1H8PJ83</accession>
<protein>
    <recommendedName>
        <fullName evidence="2">Toxin CcdB</fullName>
    </recommendedName>
    <alternativeName>
        <fullName evidence="7">Cytotoxic protein CcdB</fullName>
    </alternativeName>
    <alternativeName>
        <fullName evidence="6">Protein LetD</fullName>
    </alternativeName>
</protein>
<dbReference type="GO" id="GO:0006276">
    <property type="term" value="P:plasmid maintenance"/>
    <property type="evidence" value="ECO:0007669"/>
    <property type="project" value="InterPro"/>
</dbReference>
<dbReference type="Pfam" id="PF01845">
    <property type="entry name" value="CcdB"/>
    <property type="match status" value="1"/>
</dbReference>
<dbReference type="STRING" id="34002.SAMN04489859_11003"/>
<dbReference type="SUPFAM" id="SSF50118">
    <property type="entry name" value="Cell growth inhibitor/plasmid maintenance toxic component"/>
    <property type="match status" value="1"/>
</dbReference>
<dbReference type="Gene3D" id="2.30.30.110">
    <property type="match status" value="1"/>
</dbReference>
<keyword evidence="4" id="KW-0805">Transcription regulation</keyword>
<dbReference type="EMBL" id="FODE01000100">
    <property type="protein sequence ID" value="SEO41990.1"/>
    <property type="molecule type" value="Genomic_DNA"/>
</dbReference>
<evidence type="ECO:0000256" key="4">
    <source>
        <dbReference type="ARBA" id="ARBA00023015"/>
    </source>
</evidence>
<keyword evidence="5" id="KW-0804">Transcription</keyword>
<keyword evidence="9" id="KW-1185">Reference proteome</keyword>
<reference evidence="8 9" key="1">
    <citation type="submission" date="2016-10" db="EMBL/GenBank/DDBJ databases">
        <authorList>
            <person name="de Groot N.N."/>
        </authorList>
    </citation>
    <scope>NUCLEOTIDE SEQUENCE [LARGE SCALE GENOMIC DNA]</scope>
    <source>
        <strain evidence="8 9">DSM 8512</strain>
    </source>
</reference>
<proteinExistence type="inferred from homology"/>
<evidence type="ECO:0000256" key="6">
    <source>
        <dbReference type="ARBA" id="ARBA00029628"/>
    </source>
</evidence>
<gene>
    <name evidence="8" type="ORF">SAMN04489859_11003</name>
</gene>
<dbReference type="AlphaFoldDB" id="A0A1H8PJ83"/>
<organism evidence="8 9">
    <name type="scientific">Paracoccus alcaliphilus</name>
    <dbReference type="NCBI Taxonomy" id="34002"/>
    <lineage>
        <taxon>Bacteria</taxon>
        <taxon>Pseudomonadati</taxon>
        <taxon>Pseudomonadota</taxon>
        <taxon>Alphaproteobacteria</taxon>
        <taxon>Rhodobacterales</taxon>
        <taxon>Paracoccaceae</taxon>
        <taxon>Paracoccus</taxon>
    </lineage>
</organism>
<dbReference type="InterPro" id="IPR002712">
    <property type="entry name" value="CcdB"/>
</dbReference>
<evidence type="ECO:0000313" key="9">
    <source>
        <dbReference type="Proteomes" id="UP000199054"/>
    </source>
</evidence>
<evidence type="ECO:0000256" key="5">
    <source>
        <dbReference type="ARBA" id="ARBA00023163"/>
    </source>
</evidence>
<dbReference type="RefSeq" id="WP_090618078.1">
    <property type="nucleotide sequence ID" value="NZ_CP067127.1"/>
</dbReference>
<name>A0A1H8PJ83_9RHOB</name>
<evidence type="ECO:0000256" key="1">
    <source>
        <dbReference type="ARBA" id="ARBA00005230"/>
    </source>
</evidence>
<evidence type="ECO:0000256" key="3">
    <source>
        <dbReference type="ARBA" id="ARBA00022491"/>
    </source>
</evidence>
<dbReference type="OrthoDB" id="9813510at2"/>
<dbReference type="GO" id="GO:0008657">
    <property type="term" value="F:DNA topoisomerase type II (double strand cut, ATP-hydrolyzing) inhibitor activity"/>
    <property type="evidence" value="ECO:0007669"/>
    <property type="project" value="InterPro"/>
</dbReference>
<keyword evidence="3" id="KW-0678">Repressor</keyword>
<evidence type="ECO:0000256" key="7">
    <source>
        <dbReference type="ARBA" id="ARBA00033135"/>
    </source>
</evidence>
<evidence type="ECO:0000313" key="8">
    <source>
        <dbReference type="EMBL" id="SEO41990.1"/>
    </source>
</evidence>
<evidence type="ECO:0000256" key="2">
    <source>
        <dbReference type="ARBA" id="ARBA00015075"/>
    </source>
</evidence>
<dbReference type="InterPro" id="IPR011067">
    <property type="entry name" value="Plasmid_toxin/cell-grow_inhib"/>
</dbReference>